<dbReference type="RefSeq" id="WP_049559924.1">
    <property type="nucleotide sequence ID" value="NZ_LATL02000198.1"/>
</dbReference>
<dbReference type="Pfam" id="PF03415">
    <property type="entry name" value="Peptidase_C11"/>
    <property type="match status" value="1"/>
</dbReference>
<dbReference type="PANTHER" id="PTHR37835:SF1">
    <property type="entry name" value="ALPHA-CLOSTRIPAIN"/>
    <property type="match status" value="1"/>
</dbReference>
<dbReference type="GO" id="GO:0008233">
    <property type="term" value="F:peptidase activity"/>
    <property type="evidence" value="ECO:0007669"/>
    <property type="project" value="UniProtKB-KW"/>
</dbReference>
<sequence length="391" mass="44040">MKRRIFCRYAAVSSACFGGIFGRDWAVAMSSKSAPDQPNYKWVVLYWMPYDNNLSRFGEPIVEMLTLGTHRSPALVVVQSDYSGDQKMRRRLLVGGKVREINLTEEDSSDVSNFSAYLDWAYQSLEAERWAIIVVGHAGKLNEISPDEHRATGEEITWMGVDRFAGAVKNFNQATGGRVELLFFQNCNKATLEVIYEARHCARYTLASQLNLGAPNYYYQRFLYRLKDPLVGGLEAATAIIDSEWADMYHSFTLVDNRAVEQIPEKLSRVILAILGGPLPAVNPSELSIYGYFGEQHCDLLNLLGYLSRIGGRGESELGEFAEFLGSEVISRHKTGGKLYGSRFSNHPNVRALSGLGLYFPETRQDIDRYASLALYQRVDFIGLYKKIIKS</sequence>
<protein>
    <submittedName>
        <fullName evidence="1">Clostripain family protease</fullName>
    </submittedName>
</protein>
<keyword evidence="1" id="KW-0378">Hydrolase</keyword>
<proteinExistence type="predicted"/>
<evidence type="ECO:0000313" key="1">
    <source>
        <dbReference type="EMBL" id="KMW70351.1"/>
    </source>
</evidence>
<dbReference type="GO" id="GO:0006508">
    <property type="term" value="P:proteolysis"/>
    <property type="evidence" value="ECO:0007669"/>
    <property type="project" value="UniProtKB-KW"/>
</dbReference>
<reference evidence="1 2" key="1">
    <citation type="submission" date="2015-06" db="EMBL/GenBank/DDBJ databases">
        <title>Draft genome assembly of filamentous brackish cyanobacterium Limnoraphis robusta strain CS-951.</title>
        <authorList>
            <person name="Willis A."/>
            <person name="Parks M."/>
            <person name="Burford M.A."/>
        </authorList>
    </citation>
    <scope>NUCLEOTIDE SEQUENCE [LARGE SCALE GENOMIC DNA]</scope>
    <source>
        <strain evidence="1 2">CS-951</strain>
    </source>
</reference>
<dbReference type="PANTHER" id="PTHR37835">
    <property type="entry name" value="ALPHA-CLOSTRIPAIN"/>
    <property type="match status" value="1"/>
</dbReference>
<dbReference type="Proteomes" id="UP000033607">
    <property type="component" value="Unassembled WGS sequence"/>
</dbReference>
<dbReference type="InterPro" id="IPR005077">
    <property type="entry name" value="Peptidase_C11"/>
</dbReference>
<dbReference type="EMBL" id="LATL02000198">
    <property type="protein sequence ID" value="KMW70351.1"/>
    <property type="molecule type" value="Genomic_DNA"/>
</dbReference>
<dbReference type="OrthoDB" id="458725at2"/>
<keyword evidence="1" id="KW-0645">Protease</keyword>
<accession>A0A0J9EWA8</accession>
<dbReference type="AlphaFoldDB" id="A0A0J9EWA8"/>
<organism evidence="1 2">
    <name type="scientific">Limnoraphis robusta CS-951</name>
    <dbReference type="NCBI Taxonomy" id="1637645"/>
    <lineage>
        <taxon>Bacteria</taxon>
        <taxon>Bacillati</taxon>
        <taxon>Cyanobacteriota</taxon>
        <taxon>Cyanophyceae</taxon>
        <taxon>Oscillatoriophycideae</taxon>
        <taxon>Oscillatoriales</taxon>
        <taxon>Sirenicapillariaceae</taxon>
        <taxon>Limnoraphis</taxon>
    </lineage>
</organism>
<evidence type="ECO:0000313" key="2">
    <source>
        <dbReference type="Proteomes" id="UP000033607"/>
    </source>
</evidence>
<dbReference type="Gene3D" id="3.40.50.11970">
    <property type="match status" value="1"/>
</dbReference>
<comment type="caution">
    <text evidence="1">The sequence shown here is derived from an EMBL/GenBank/DDBJ whole genome shotgun (WGS) entry which is preliminary data.</text>
</comment>
<gene>
    <name evidence="1" type="ORF">WN50_35965</name>
</gene>
<dbReference type="PATRIC" id="fig|1637645.4.peg.3921"/>
<name>A0A0J9EWA8_9CYAN</name>